<accession>A0A0E9UX09</accession>
<reference evidence="1" key="2">
    <citation type="journal article" date="2015" name="Fish Shellfish Immunol.">
        <title>Early steps in the European eel (Anguilla anguilla)-Vibrio vulnificus interaction in the gills: Role of the RtxA13 toxin.</title>
        <authorList>
            <person name="Callol A."/>
            <person name="Pajuelo D."/>
            <person name="Ebbesson L."/>
            <person name="Teles M."/>
            <person name="MacKenzie S."/>
            <person name="Amaro C."/>
        </authorList>
    </citation>
    <scope>NUCLEOTIDE SEQUENCE</scope>
</reference>
<reference evidence="1" key="1">
    <citation type="submission" date="2014-11" db="EMBL/GenBank/DDBJ databases">
        <authorList>
            <person name="Amaro Gonzalez C."/>
        </authorList>
    </citation>
    <scope>NUCLEOTIDE SEQUENCE</scope>
</reference>
<name>A0A0E9UX09_ANGAN</name>
<proteinExistence type="predicted"/>
<sequence>MHAKELFTKKLRPKRLYFIFLTFENQIFCY</sequence>
<organism evidence="1">
    <name type="scientific">Anguilla anguilla</name>
    <name type="common">European freshwater eel</name>
    <name type="synonym">Muraena anguilla</name>
    <dbReference type="NCBI Taxonomy" id="7936"/>
    <lineage>
        <taxon>Eukaryota</taxon>
        <taxon>Metazoa</taxon>
        <taxon>Chordata</taxon>
        <taxon>Craniata</taxon>
        <taxon>Vertebrata</taxon>
        <taxon>Euteleostomi</taxon>
        <taxon>Actinopterygii</taxon>
        <taxon>Neopterygii</taxon>
        <taxon>Teleostei</taxon>
        <taxon>Anguilliformes</taxon>
        <taxon>Anguillidae</taxon>
        <taxon>Anguilla</taxon>
    </lineage>
</organism>
<protein>
    <submittedName>
        <fullName evidence="1">Uncharacterized protein</fullName>
    </submittedName>
</protein>
<dbReference type="AlphaFoldDB" id="A0A0E9UX09"/>
<evidence type="ECO:0000313" key="1">
    <source>
        <dbReference type="EMBL" id="JAH70342.1"/>
    </source>
</evidence>
<dbReference type="EMBL" id="GBXM01038235">
    <property type="protein sequence ID" value="JAH70342.1"/>
    <property type="molecule type" value="Transcribed_RNA"/>
</dbReference>